<evidence type="ECO:0000256" key="2">
    <source>
        <dbReference type="ARBA" id="ARBA00022692"/>
    </source>
</evidence>
<dbReference type="CDD" id="cd11576">
    <property type="entry name" value="GH99_GH71_like_2"/>
    <property type="match status" value="1"/>
</dbReference>
<sequence>MNSYKFRLIVLAVTFLTLSSGAACKSQVDLLPAADGLEGKVFAGYQGWYRTPTDGSGLGWEHYETYDEQFKPGHVGIDYWPDESELTPSEKYATDFRHADGRVAHVFSTQHPATIDRHFKWMRQYNIDGIFLQRFALDVVGFHHQAELLLPSNNRKLEFIQQSANHHSRAYSIMYDLSGMPHGEMDRVKQDWKDLQKQFRLSEDRAYLHMEGKPLVAIWGVGFVGRDYTLEEVADLIDFLKNDPEFGGCSILLGIPTFWRTLEKDATTDSKLHEVIASADVILPWSVGRFGGSETALKRTDEIVRPDMDWCEAQGVKYMPLAFPGFSWANRYVHKNAAFDSIPREGGKFLWAQAVAAKRSGADTLYIAMFDEMDEGTQIFKVSNDVPVGESRFLDYSPHAPDYYLRLTGAIRRMLRGTIPATDGLPENF</sequence>
<dbReference type="RefSeq" id="WP_163962647.1">
    <property type="nucleotide sequence ID" value="NZ_JAAGNX010000001.1"/>
</dbReference>
<dbReference type="GO" id="GO:0004559">
    <property type="term" value="F:alpha-mannosidase activity"/>
    <property type="evidence" value="ECO:0007669"/>
    <property type="project" value="TreeGrafter"/>
</dbReference>
<evidence type="ECO:0000256" key="4">
    <source>
        <dbReference type="ARBA" id="ARBA00022968"/>
    </source>
</evidence>
<feature type="chain" id="PRO_5025536606" evidence="8">
    <location>
        <begin position="23"/>
        <end position="429"/>
    </location>
</feature>
<dbReference type="InterPro" id="IPR026071">
    <property type="entry name" value="Glyco_Hydrolase_99"/>
</dbReference>
<comment type="caution">
    <text evidence="9">The sequence shown here is derived from an EMBL/GenBank/DDBJ whole genome shotgun (WGS) entry which is preliminary data.</text>
</comment>
<evidence type="ECO:0000256" key="7">
    <source>
        <dbReference type="ARBA" id="ARBA00023136"/>
    </source>
</evidence>
<reference evidence="9 10" key="1">
    <citation type="submission" date="2020-02" db="EMBL/GenBank/DDBJ databases">
        <title>Albibacoteraceae fam. nov., the first described family within the subdivision 4 Verrucomicrobia.</title>
        <authorList>
            <person name="Xi F."/>
        </authorList>
    </citation>
    <scope>NUCLEOTIDE SEQUENCE [LARGE SCALE GENOMIC DNA]</scope>
    <source>
        <strain evidence="9 10">CK1056</strain>
    </source>
</reference>
<evidence type="ECO:0000256" key="8">
    <source>
        <dbReference type="SAM" id="SignalP"/>
    </source>
</evidence>
<dbReference type="Gene3D" id="3.20.20.80">
    <property type="entry name" value="Glycosidases"/>
    <property type="match status" value="1"/>
</dbReference>
<dbReference type="PROSITE" id="PS51257">
    <property type="entry name" value="PROKAR_LIPOPROTEIN"/>
    <property type="match status" value="1"/>
</dbReference>
<evidence type="ECO:0000256" key="3">
    <source>
        <dbReference type="ARBA" id="ARBA00022801"/>
    </source>
</evidence>
<feature type="signal peptide" evidence="8">
    <location>
        <begin position="1"/>
        <end position="22"/>
    </location>
</feature>
<keyword evidence="10" id="KW-1185">Reference proteome</keyword>
<dbReference type="EMBL" id="JAAGNX010000001">
    <property type="protein sequence ID" value="NDV61581.1"/>
    <property type="molecule type" value="Genomic_DNA"/>
</dbReference>
<evidence type="ECO:0000313" key="9">
    <source>
        <dbReference type="EMBL" id="NDV61581.1"/>
    </source>
</evidence>
<keyword evidence="8" id="KW-0732">Signal</keyword>
<keyword evidence="6" id="KW-0333">Golgi apparatus</keyword>
<accession>A0A6B2LY80</accession>
<gene>
    <name evidence="9" type="ORF">G0Q06_03880</name>
</gene>
<dbReference type="Proteomes" id="UP000478417">
    <property type="component" value="Unassembled WGS sequence"/>
</dbReference>
<organism evidence="9 10">
    <name type="scientific">Oceanipulchritudo coccoides</name>
    <dbReference type="NCBI Taxonomy" id="2706888"/>
    <lineage>
        <taxon>Bacteria</taxon>
        <taxon>Pseudomonadati</taxon>
        <taxon>Verrucomicrobiota</taxon>
        <taxon>Opitutia</taxon>
        <taxon>Puniceicoccales</taxon>
        <taxon>Oceanipulchritudinaceae</taxon>
        <taxon>Oceanipulchritudo</taxon>
    </lineage>
</organism>
<evidence type="ECO:0000256" key="6">
    <source>
        <dbReference type="ARBA" id="ARBA00023034"/>
    </source>
</evidence>
<proteinExistence type="predicted"/>
<keyword evidence="7" id="KW-0472">Membrane</keyword>
<dbReference type="Pfam" id="PF16317">
    <property type="entry name" value="Glyco_hydro_99"/>
    <property type="match status" value="1"/>
</dbReference>
<keyword evidence="4" id="KW-0735">Signal-anchor</keyword>
<protein>
    <submittedName>
        <fullName evidence="9">Xylosidase/arabinosidase</fullName>
    </submittedName>
</protein>
<keyword evidence="5" id="KW-1133">Transmembrane helix</keyword>
<evidence type="ECO:0000313" key="10">
    <source>
        <dbReference type="Proteomes" id="UP000478417"/>
    </source>
</evidence>
<dbReference type="PANTHER" id="PTHR13572:SF4">
    <property type="entry name" value="RE57134P"/>
    <property type="match status" value="1"/>
</dbReference>
<name>A0A6B2LY80_9BACT</name>
<keyword evidence="2" id="KW-0812">Transmembrane</keyword>
<comment type="subcellular location">
    <subcellularLocation>
        <location evidence="1">Golgi apparatus membrane</location>
        <topology evidence="1">Single-pass type II membrane protein</topology>
    </subcellularLocation>
</comment>
<dbReference type="PANTHER" id="PTHR13572">
    <property type="entry name" value="ENDO-ALPHA-1,2-MANNOSIDASE"/>
    <property type="match status" value="1"/>
</dbReference>
<evidence type="ECO:0000256" key="1">
    <source>
        <dbReference type="ARBA" id="ARBA00004323"/>
    </source>
</evidence>
<keyword evidence="3" id="KW-0378">Hydrolase</keyword>
<evidence type="ECO:0000256" key="5">
    <source>
        <dbReference type="ARBA" id="ARBA00022989"/>
    </source>
</evidence>
<dbReference type="AlphaFoldDB" id="A0A6B2LY80"/>